<keyword evidence="2" id="KW-1185">Reference proteome</keyword>
<evidence type="ECO:0000313" key="2">
    <source>
        <dbReference type="Proteomes" id="UP000593882"/>
    </source>
</evidence>
<dbReference type="EMBL" id="MT774390">
    <property type="protein sequence ID" value="QOR59520.1"/>
    <property type="molecule type" value="Genomic_DNA"/>
</dbReference>
<organism evidence="1 2">
    <name type="scientific">uncultured phage cr85_1</name>
    <dbReference type="NCBI Taxonomy" id="2772074"/>
    <lineage>
        <taxon>Viruses</taxon>
        <taxon>Duplodnaviria</taxon>
        <taxon>Heunggongvirae</taxon>
        <taxon>Uroviricota</taxon>
        <taxon>Caudoviricetes</taxon>
        <taxon>Crassvirales</taxon>
        <taxon>Steigviridae</taxon>
        <taxon>Asinivirinae</taxon>
        <taxon>Kahnovirus</taxon>
        <taxon>Kahnovirus oralis</taxon>
    </lineage>
</organism>
<reference evidence="1 2" key="1">
    <citation type="submission" date="2020-07" db="EMBL/GenBank/DDBJ databases">
        <title>Taxonomic proposal: Crassvirales, a new order of highly abundant and diverse bacterial viruses.</title>
        <authorList>
            <person name="Shkoporov A.N."/>
            <person name="Stockdale S.R."/>
            <person name="Guerin E."/>
            <person name="Ross R.P."/>
            <person name="Hill C."/>
        </authorList>
    </citation>
    <scope>NUCLEOTIDE SEQUENCE [LARGE SCALE GENOMIC DNA]</scope>
</reference>
<sequence>MKNRVRIIKKEFKVDEKNKVVVCELLFTLQLLGSEAIPNIMDIPGRMAKEAVSMGDTLVCRGKARCSSDDTFDETVGRRIAECRAKIKMFKVARNVWKTLGNDLAERVLSCRTLSNTCDVAMDIETWHLKKLLP</sequence>
<evidence type="ECO:0000313" key="1">
    <source>
        <dbReference type="EMBL" id="QOR59520.1"/>
    </source>
</evidence>
<dbReference type="KEGG" id="vg:65130106"/>
<dbReference type="Proteomes" id="UP000593882">
    <property type="component" value="Segment"/>
</dbReference>
<protein>
    <submittedName>
        <fullName evidence="1">Uncharacterized protein</fullName>
    </submittedName>
</protein>
<proteinExistence type="predicted"/>
<name>A0A7M1S2A6_9CAUD</name>
<dbReference type="GeneID" id="65130106"/>
<dbReference type="RefSeq" id="YP_010111678.1">
    <property type="nucleotide sequence ID" value="NC_055883.1"/>
</dbReference>
<accession>A0A7M1S2A6</accession>